<keyword evidence="6" id="KW-0051">Antiviral defense</keyword>
<keyword evidence="1" id="KW-0540">Nuclease</keyword>
<keyword evidence="7" id="KW-0238">DNA-binding</keyword>
<evidence type="ECO:0000256" key="7">
    <source>
        <dbReference type="ARBA" id="ARBA00023125"/>
    </source>
</evidence>
<dbReference type="GO" id="GO:0004519">
    <property type="term" value="F:endonuclease activity"/>
    <property type="evidence" value="ECO:0007669"/>
    <property type="project" value="UniProtKB-KW"/>
</dbReference>
<evidence type="ECO:0000256" key="1">
    <source>
        <dbReference type="ARBA" id="ARBA00022722"/>
    </source>
</evidence>
<dbReference type="EMBL" id="JH651384">
    <property type="protein sequence ID" value="EIJ36058.1"/>
    <property type="molecule type" value="Genomic_DNA"/>
</dbReference>
<organism evidence="8 9">
    <name type="scientific">Thiothrix nivea (strain ATCC 35100 / DSM 5205 / JP2)</name>
    <dbReference type="NCBI Taxonomy" id="870187"/>
    <lineage>
        <taxon>Bacteria</taxon>
        <taxon>Pseudomonadati</taxon>
        <taxon>Pseudomonadota</taxon>
        <taxon>Gammaproteobacteria</taxon>
        <taxon>Thiotrichales</taxon>
        <taxon>Thiotrichaceae</taxon>
        <taxon>Thiothrix</taxon>
    </lineage>
</organism>
<evidence type="ECO:0000256" key="6">
    <source>
        <dbReference type="ARBA" id="ARBA00023118"/>
    </source>
</evidence>
<dbReference type="Pfam" id="PF01867">
    <property type="entry name" value="Cas_Cas1"/>
    <property type="match status" value="1"/>
</dbReference>
<dbReference type="RefSeq" id="WP_002709948.1">
    <property type="nucleotide sequence ID" value="NZ_JH651384.1"/>
</dbReference>
<keyword evidence="5" id="KW-0460">Magnesium</keyword>
<evidence type="ECO:0000256" key="5">
    <source>
        <dbReference type="ARBA" id="ARBA00022842"/>
    </source>
</evidence>
<evidence type="ECO:0000256" key="2">
    <source>
        <dbReference type="ARBA" id="ARBA00022723"/>
    </source>
</evidence>
<dbReference type="Proteomes" id="UP000005317">
    <property type="component" value="Unassembled WGS sequence"/>
</dbReference>
<evidence type="ECO:0000256" key="4">
    <source>
        <dbReference type="ARBA" id="ARBA00022801"/>
    </source>
</evidence>
<evidence type="ECO:0000313" key="8">
    <source>
        <dbReference type="EMBL" id="EIJ36058.1"/>
    </source>
</evidence>
<evidence type="ECO:0000256" key="3">
    <source>
        <dbReference type="ARBA" id="ARBA00022759"/>
    </source>
</evidence>
<accession>A0A656HGM6</accession>
<keyword evidence="2" id="KW-0479">Metal-binding</keyword>
<protein>
    <submittedName>
        <fullName evidence="8">Uncharacterized protein</fullName>
    </submittedName>
</protein>
<gene>
    <name evidence="8" type="ORF">Thini_3552</name>
</gene>
<dbReference type="GO" id="GO:0046872">
    <property type="term" value="F:metal ion binding"/>
    <property type="evidence" value="ECO:0007669"/>
    <property type="project" value="UniProtKB-KW"/>
</dbReference>
<dbReference type="GO" id="GO:0003677">
    <property type="term" value="F:DNA binding"/>
    <property type="evidence" value="ECO:0007669"/>
    <property type="project" value="UniProtKB-KW"/>
</dbReference>
<keyword evidence="3" id="KW-0255">Endonuclease</keyword>
<keyword evidence="9" id="KW-1185">Reference proteome</keyword>
<proteinExistence type="predicted"/>
<dbReference type="GO" id="GO:0016787">
    <property type="term" value="F:hydrolase activity"/>
    <property type="evidence" value="ECO:0007669"/>
    <property type="project" value="UniProtKB-KW"/>
</dbReference>
<dbReference type="AlphaFoldDB" id="A0A656HGM6"/>
<keyword evidence="4" id="KW-0378">Hydrolase</keyword>
<reference evidence="9" key="1">
    <citation type="journal article" date="2011" name="Stand. Genomic Sci.">
        <title>Genome sequence of the filamentous, gliding Thiothrix nivea neotype strain (JP2(T)).</title>
        <authorList>
            <person name="Lapidus A."/>
            <person name="Nolan M."/>
            <person name="Lucas S."/>
            <person name="Glavina Del Rio T."/>
            <person name="Tice H."/>
            <person name="Cheng J.F."/>
            <person name="Tapia R."/>
            <person name="Han C."/>
            <person name="Goodwin L."/>
            <person name="Pitluck S."/>
            <person name="Liolios K."/>
            <person name="Pagani I."/>
            <person name="Ivanova N."/>
            <person name="Huntemann M."/>
            <person name="Mavromatis K."/>
            <person name="Mikhailova N."/>
            <person name="Pati A."/>
            <person name="Chen A."/>
            <person name="Palaniappan K."/>
            <person name="Land M."/>
            <person name="Brambilla E.M."/>
            <person name="Rohde M."/>
            <person name="Abt B."/>
            <person name="Verbarg S."/>
            <person name="Goker M."/>
            <person name="Bristow J."/>
            <person name="Eisen J.A."/>
            <person name="Markowitz V."/>
            <person name="Hugenholtz P."/>
            <person name="Kyrpides N.C."/>
            <person name="Klenk H.P."/>
            <person name="Woyke T."/>
        </authorList>
    </citation>
    <scope>NUCLEOTIDE SEQUENCE [LARGE SCALE GENOMIC DNA]</scope>
    <source>
        <strain evidence="9">ATCC 35100 / DSM 5205 / JP2</strain>
    </source>
</reference>
<dbReference type="GO" id="GO:0051607">
    <property type="term" value="P:defense response to virus"/>
    <property type="evidence" value="ECO:0007669"/>
    <property type="project" value="UniProtKB-KW"/>
</dbReference>
<name>A0A656HGM6_THINJ</name>
<dbReference type="GO" id="GO:0043571">
    <property type="term" value="P:maintenance of CRISPR repeat elements"/>
    <property type="evidence" value="ECO:0007669"/>
    <property type="project" value="InterPro"/>
</dbReference>
<dbReference type="InterPro" id="IPR002729">
    <property type="entry name" value="CRISPR-assoc_Cas1"/>
</dbReference>
<dbReference type="Gene3D" id="1.20.120.920">
    <property type="entry name" value="CRISPR-associated endonuclease Cas1, C-terminal domain"/>
    <property type="match status" value="1"/>
</dbReference>
<evidence type="ECO:0000313" key="9">
    <source>
        <dbReference type="Proteomes" id="UP000005317"/>
    </source>
</evidence>
<dbReference type="InterPro" id="IPR042206">
    <property type="entry name" value="CRISPR-assoc_Cas1_C"/>
</dbReference>
<sequence>MWLALDVLEIFRSSVDLFATNRLAELTPESFYYRETEGCRLSKAARPLFYREWAILAGEGVGDGEDSEWGWTGGLHWNRLYCTHRKPGSSLCPDISTRQAPSTLINITALTP</sequence>